<feature type="region of interest" description="Disordered" evidence="1">
    <location>
        <begin position="1"/>
        <end position="40"/>
    </location>
</feature>
<evidence type="ECO:0000256" key="2">
    <source>
        <dbReference type="SAM" id="Phobius"/>
    </source>
</evidence>
<organism evidence="3 4">
    <name type="scientific">Leucobacter alluvii</name>
    <dbReference type="NCBI Taxonomy" id="340321"/>
    <lineage>
        <taxon>Bacteria</taxon>
        <taxon>Bacillati</taxon>
        <taxon>Actinomycetota</taxon>
        <taxon>Actinomycetes</taxon>
        <taxon>Micrococcales</taxon>
        <taxon>Microbacteriaceae</taxon>
        <taxon>Leucobacter</taxon>
    </lineage>
</organism>
<feature type="transmembrane region" description="Helical" evidence="2">
    <location>
        <begin position="85"/>
        <end position="105"/>
    </location>
</feature>
<keyword evidence="2" id="KW-0472">Membrane</keyword>
<keyword evidence="2" id="KW-1133">Transmembrane helix</keyword>
<dbReference type="EMBL" id="BAAAOP010000006">
    <property type="protein sequence ID" value="GAA2188587.1"/>
    <property type="molecule type" value="Genomic_DNA"/>
</dbReference>
<keyword evidence="4" id="KW-1185">Reference proteome</keyword>
<reference evidence="4" key="1">
    <citation type="journal article" date="2019" name="Int. J. Syst. Evol. Microbiol.">
        <title>The Global Catalogue of Microorganisms (GCM) 10K type strain sequencing project: providing services to taxonomists for standard genome sequencing and annotation.</title>
        <authorList>
            <consortium name="The Broad Institute Genomics Platform"/>
            <consortium name="The Broad Institute Genome Sequencing Center for Infectious Disease"/>
            <person name="Wu L."/>
            <person name="Ma J."/>
        </authorList>
    </citation>
    <scope>NUCLEOTIDE SEQUENCE [LARGE SCALE GENOMIC DNA]</scope>
    <source>
        <strain evidence="4">JCM 14919</strain>
    </source>
</reference>
<sequence length="203" mass="20942">MSNAESEASASPAAPAARPAAHGQGEPGSAEPGRLGSGRLGSDRLGSDRLGGLGRVLIAVYIVLALAATFRSVYQIIAKFDEAPLAYSLSALSGVVYIIATIALIKRRGIWRSIAWGALIFELSGVLVVGLLSIVEPQLFGHPSVWSFFGSGYLFIPLVLPVLGLIWLRSTGRAAAAQAAERSPARTSAETSAQTSANPGGSA</sequence>
<feature type="compositionally biased region" description="Polar residues" evidence="1">
    <location>
        <begin position="188"/>
        <end position="203"/>
    </location>
</feature>
<gene>
    <name evidence="3" type="ORF">GCM10009786_18260</name>
</gene>
<keyword evidence="2" id="KW-0812">Transmembrane</keyword>
<feature type="compositionally biased region" description="Low complexity" evidence="1">
    <location>
        <begin position="1"/>
        <end position="21"/>
    </location>
</feature>
<dbReference type="Proteomes" id="UP001501084">
    <property type="component" value="Unassembled WGS sequence"/>
</dbReference>
<evidence type="ECO:0000313" key="3">
    <source>
        <dbReference type="EMBL" id="GAA2188587.1"/>
    </source>
</evidence>
<evidence type="ECO:0008006" key="5">
    <source>
        <dbReference type="Google" id="ProtNLM"/>
    </source>
</evidence>
<accession>A0ABP5MXV0</accession>
<feature type="transmembrane region" description="Helical" evidence="2">
    <location>
        <begin position="146"/>
        <end position="168"/>
    </location>
</feature>
<feature type="transmembrane region" description="Helical" evidence="2">
    <location>
        <begin position="52"/>
        <end position="73"/>
    </location>
</feature>
<name>A0ABP5MXV0_9MICO</name>
<proteinExistence type="predicted"/>
<protein>
    <recommendedName>
        <fullName evidence="5">DNA uptake lipoprotein</fullName>
    </recommendedName>
</protein>
<feature type="transmembrane region" description="Helical" evidence="2">
    <location>
        <begin position="114"/>
        <end position="134"/>
    </location>
</feature>
<evidence type="ECO:0000313" key="4">
    <source>
        <dbReference type="Proteomes" id="UP001501084"/>
    </source>
</evidence>
<evidence type="ECO:0000256" key="1">
    <source>
        <dbReference type="SAM" id="MobiDB-lite"/>
    </source>
</evidence>
<comment type="caution">
    <text evidence="3">The sequence shown here is derived from an EMBL/GenBank/DDBJ whole genome shotgun (WGS) entry which is preliminary data.</text>
</comment>
<feature type="region of interest" description="Disordered" evidence="1">
    <location>
        <begin position="180"/>
        <end position="203"/>
    </location>
</feature>